<dbReference type="Gene3D" id="1.10.760.10">
    <property type="entry name" value="Cytochrome c-like domain"/>
    <property type="match status" value="1"/>
</dbReference>
<keyword evidence="2 4" id="KW-0479">Metal-binding</keyword>
<feature type="domain" description="Cytochrome c" evidence="6">
    <location>
        <begin position="328"/>
        <end position="407"/>
    </location>
</feature>
<dbReference type="GO" id="GO:0046872">
    <property type="term" value="F:metal ion binding"/>
    <property type="evidence" value="ECO:0007669"/>
    <property type="project" value="UniProtKB-KW"/>
</dbReference>
<feature type="region of interest" description="Disordered" evidence="5">
    <location>
        <begin position="414"/>
        <end position="433"/>
    </location>
</feature>
<dbReference type="GO" id="GO:0009055">
    <property type="term" value="F:electron transfer activity"/>
    <property type="evidence" value="ECO:0007669"/>
    <property type="project" value="InterPro"/>
</dbReference>
<dbReference type="Pfam" id="PF13442">
    <property type="entry name" value="Cytochrome_CBB3"/>
    <property type="match status" value="1"/>
</dbReference>
<evidence type="ECO:0000256" key="5">
    <source>
        <dbReference type="SAM" id="MobiDB-lite"/>
    </source>
</evidence>
<dbReference type="GO" id="GO:0020037">
    <property type="term" value="F:heme binding"/>
    <property type="evidence" value="ECO:0007669"/>
    <property type="project" value="InterPro"/>
</dbReference>
<proteinExistence type="predicted"/>
<dbReference type="InterPro" id="IPR009056">
    <property type="entry name" value="Cyt_c-like_dom"/>
</dbReference>
<reference evidence="8" key="2">
    <citation type="journal article" date="2010" name="PLoS Genet.">
        <title>Structure, function, and evolution of the Thiomonas spp. genome.</title>
        <authorList>
            <person name="Arsene-Ploetze F."/>
            <person name="Koechler S."/>
            <person name="Marchal M."/>
            <person name="Coppee J.Y."/>
            <person name="Chandler M."/>
            <person name="Bonnefoy V."/>
            <person name="Brochier-Armanet C."/>
            <person name="Barakat M."/>
            <person name="Barbe V."/>
            <person name="Battaglia-Brunet F."/>
            <person name="Bruneel O."/>
            <person name="Bryan C.G."/>
            <person name="Cleiss-Arnold J."/>
            <person name="Cruveiller S."/>
            <person name="Erhardt M."/>
            <person name="Heinrich-Salmeron A."/>
            <person name="Hommais F."/>
            <person name="Joulian C."/>
            <person name="Krin E."/>
            <person name="Lieutaud A."/>
            <person name="Lievremont D."/>
            <person name="Michel C."/>
            <person name="Muller D."/>
            <person name="Ortet P."/>
            <person name="Proux C."/>
            <person name="Siguier P."/>
            <person name="Roche D."/>
            <person name="Rouy Z."/>
            <person name="Salvignol G."/>
            <person name="Slyemi D."/>
            <person name="Talla E."/>
            <person name="Weiss S."/>
            <person name="Weissenbach J."/>
            <person name="Medigue C."/>
            <person name="Bertin P.N."/>
        </authorList>
    </citation>
    <scope>NUCLEOTIDE SEQUENCE [LARGE SCALE GENOMIC DNA]</scope>
    <source>
        <strain evidence="8">DSM 22701 / CIP 110005 / 3As</strain>
    </source>
</reference>
<evidence type="ECO:0000256" key="2">
    <source>
        <dbReference type="ARBA" id="ARBA00022723"/>
    </source>
</evidence>
<dbReference type="Proteomes" id="UP000002372">
    <property type="component" value="Chromosome"/>
</dbReference>
<keyword evidence="1 4" id="KW-0349">Heme</keyword>
<organism evidence="7 8">
    <name type="scientific">Thiomonas arsenitoxydans (strain DSM 22701 / CIP 110005 / 3As)</name>
    <dbReference type="NCBI Taxonomy" id="426114"/>
    <lineage>
        <taxon>Bacteria</taxon>
        <taxon>Pseudomonadati</taxon>
        <taxon>Pseudomonadota</taxon>
        <taxon>Betaproteobacteria</taxon>
        <taxon>Burkholderiales</taxon>
        <taxon>Thiomonas</taxon>
    </lineage>
</organism>
<evidence type="ECO:0000313" key="8">
    <source>
        <dbReference type="Proteomes" id="UP000002372"/>
    </source>
</evidence>
<evidence type="ECO:0000256" key="4">
    <source>
        <dbReference type="PROSITE-ProRule" id="PRU00433"/>
    </source>
</evidence>
<gene>
    <name evidence="7" type="ordered locus">THI_0489</name>
</gene>
<dbReference type="KEGG" id="thi:THI_0489"/>
<protein>
    <submittedName>
        <fullName evidence="7">Cytochrome c</fullName>
    </submittedName>
</protein>
<evidence type="ECO:0000259" key="6">
    <source>
        <dbReference type="PROSITE" id="PS51007"/>
    </source>
</evidence>
<dbReference type="AlphaFoldDB" id="D6CRJ1"/>
<dbReference type="eggNOG" id="COG0834">
    <property type="taxonomic scope" value="Bacteria"/>
</dbReference>
<evidence type="ECO:0000256" key="1">
    <source>
        <dbReference type="ARBA" id="ARBA00022617"/>
    </source>
</evidence>
<dbReference type="EMBL" id="FP475956">
    <property type="protein sequence ID" value="CAZ87232.1"/>
    <property type="molecule type" value="Genomic_DNA"/>
</dbReference>
<name>D6CRJ1_THIA3</name>
<dbReference type="PROSITE" id="PS51007">
    <property type="entry name" value="CYTC"/>
    <property type="match status" value="1"/>
</dbReference>
<keyword evidence="3 4" id="KW-0408">Iron</keyword>
<reference key="1">
    <citation type="submission" date="2009-07" db="EMBL/GenBank/DDBJ databases">
        <authorList>
            <person name="Genoscope - CEA"/>
        </authorList>
    </citation>
    <scope>NUCLEOTIDE SEQUENCE</scope>
    <source>
        <strain>3As</strain>
    </source>
</reference>
<dbReference type="HOGENOM" id="CLU_660002_0_0_4"/>
<dbReference type="SUPFAM" id="SSF46626">
    <property type="entry name" value="Cytochrome c"/>
    <property type="match status" value="1"/>
</dbReference>
<evidence type="ECO:0000313" key="7">
    <source>
        <dbReference type="EMBL" id="CAZ87232.1"/>
    </source>
</evidence>
<evidence type="ECO:0000256" key="3">
    <source>
        <dbReference type="ARBA" id="ARBA00023004"/>
    </source>
</evidence>
<dbReference type="SUPFAM" id="SSF53850">
    <property type="entry name" value="Periplasmic binding protein-like II"/>
    <property type="match status" value="1"/>
</dbReference>
<sequence>MAARCMFSASIIKGYRFQGAPLAPHFKDFQMLRLTMTATILSTVGFFYVAPLAHAMENHPVKLCTFPLSPTKSLDIDVARAVFKDLSIPYRTVDLTKDLGNRSTSKFAIAELLKSKCDVFSGIPILKEDLQFKNGMAVSAPYLTVEFVKFSNPDAKVAADGRGTVAVAYETPGQLIAAEEGDKNFDVENTTKDVIDAVVSGKAEYGIGWYPSLLKYENSHHSVHFSLMTTKSKVSNWHLSFVADARNTILISKISRALGRLSNDVAFQKMVKPWAIASHAATISSAGVGSIQPAVFVYKAGNIKNGYRLIDVSDNGGSTGNQANFAQSQVGPGKKLYAAECAQCHGDNLQGHTAPALKGPGFAPTNNSTMTIGGIFLYMMTNMPADKPGKLKPKQYADIMAFLLHANGYMPNGKKLDPSAVQDDQQEFDSFVQ</sequence>
<dbReference type="InterPro" id="IPR036909">
    <property type="entry name" value="Cyt_c-like_dom_sf"/>
</dbReference>
<dbReference type="eggNOG" id="COG3258">
    <property type="taxonomic scope" value="Bacteria"/>
</dbReference>
<accession>D6CRJ1</accession>
<dbReference type="Gene3D" id="3.40.190.10">
    <property type="entry name" value="Periplasmic binding protein-like II"/>
    <property type="match status" value="2"/>
</dbReference>